<organism evidence="2">
    <name type="scientific">Ensete ventricosum</name>
    <name type="common">Abyssinian banana</name>
    <name type="synonym">Musa ensete</name>
    <dbReference type="NCBI Taxonomy" id="4639"/>
    <lineage>
        <taxon>Eukaryota</taxon>
        <taxon>Viridiplantae</taxon>
        <taxon>Streptophyta</taxon>
        <taxon>Embryophyta</taxon>
        <taxon>Tracheophyta</taxon>
        <taxon>Spermatophyta</taxon>
        <taxon>Magnoliopsida</taxon>
        <taxon>Liliopsida</taxon>
        <taxon>Zingiberales</taxon>
        <taxon>Musaceae</taxon>
        <taxon>Ensete</taxon>
    </lineage>
</organism>
<dbReference type="AlphaFoldDB" id="A0A445MKY7"/>
<sequence length="346" mass="39245">MLSPEGQPPVTQPVYNLPRFPPESDQAPLGNAARRPTSIAIASVHSLPDPDILSSDSTDSLRAQLRLMSQRIDDVHKTMRMKDERGESPLYGSPFIQEIQDTPIPQHFRLPTLEAYDGGSDPMEHVVTFWRMTEADHCITPPDEAKGRRAPRPVPRPFHRGDQGHSRRTPVVGYPGFHDQDQAFSPLLVAHGIREKGLLKTPNPMRNRAKEWDCGCYCRFHYDYGHDTEECYDLKNQNEDLICRGHLDRYIRKPHEPSLRPKGPVERQVYVIIGGLTAGGDNSSARKAYARAKVQKRPQARDDPGITFESESEYQDHDDALVIMTRIANARVRRIMIDTRSSVDIL</sequence>
<gene>
    <name evidence="2" type="ORF">BHM03_00046492</name>
</gene>
<name>A0A445MKY7_ENSVE</name>
<feature type="region of interest" description="Disordered" evidence="1">
    <location>
        <begin position="292"/>
        <end position="311"/>
    </location>
</feature>
<dbReference type="EMBL" id="KV876469">
    <property type="protein sequence ID" value="RZR74942.1"/>
    <property type="molecule type" value="Genomic_DNA"/>
</dbReference>
<dbReference type="Proteomes" id="UP000290560">
    <property type="component" value="Unassembled WGS sequence"/>
</dbReference>
<dbReference type="PANTHER" id="PTHR33223:SF10">
    <property type="entry name" value="AMINOTRANSFERASE-LIKE PLANT MOBILE DOMAIN-CONTAINING PROTEIN"/>
    <property type="match status" value="1"/>
</dbReference>
<proteinExistence type="predicted"/>
<dbReference type="PANTHER" id="PTHR33223">
    <property type="entry name" value="CCHC-TYPE DOMAIN-CONTAINING PROTEIN"/>
    <property type="match status" value="1"/>
</dbReference>
<feature type="compositionally biased region" description="Pro residues" evidence="1">
    <location>
        <begin position="1"/>
        <end position="11"/>
    </location>
</feature>
<protein>
    <submittedName>
        <fullName evidence="2">Uncharacterized protein</fullName>
    </submittedName>
</protein>
<feature type="region of interest" description="Disordered" evidence="1">
    <location>
        <begin position="140"/>
        <end position="168"/>
    </location>
</feature>
<reference evidence="2" key="1">
    <citation type="journal article" date="2018" name="Data Brief">
        <title>Genome sequence data from 17 accessions of Ensete ventricosum, a staple food crop for millions in Ethiopia.</title>
        <authorList>
            <person name="Yemataw Z."/>
            <person name="Muzemil S."/>
            <person name="Ambachew D."/>
            <person name="Tripathi L."/>
            <person name="Tesfaye K."/>
            <person name="Chala A."/>
            <person name="Farbos A."/>
            <person name="O'Neill P."/>
            <person name="Moore K."/>
            <person name="Grant M."/>
            <person name="Studholme D.J."/>
        </authorList>
    </citation>
    <scope>NUCLEOTIDE SEQUENCE [LARGE SCALE GENOMIC DNA]</scope>
    <source>
        <tissue evidence="2">Leaf</tissue>
    </source>
</reference>
<evidence type="ECO:0000256" key="1">
    <source>
        <dbReference type="SAM" id="MobiDB-lite"/>
    </source>
</evidence>
<evidence type="ECO:0000313" key="2">
    <source>
        <dbReference type="EMBL" id="RZR74942.1"/>
    </source>
</evidence>
<accession>A0A445MKY7</accession>
<feature type="region of interest" description="Disordered" evidence="1">
    <location>
        <begin position="1"/>
        <end position="35"/>
    </location>
</feature>